<dbReference type="GeneID" id="77952956"/>
<sequence length="98" mass="10753">MTAVVVFNPTDVPSRVNGSFIGNGEWAFVEDVNTVSDQIAKGQLVIAQAPADPVQINARAQEAFEKLRAFNTPKESEQTKRRTRNNKSQSTTDTTEGE</sequence>
<dbReference type="EMBL" id="MK016493">
    <property type="protein sequence ID" value="AYQ99240.1"/>
    <property type="molecule type" value="Genomic_DNA"/>
</dbReference>
<evidence type="ECO:0000256" key="1">
    <source>
        <dbReference type="SAM" id="MobiDB-lite"/>
    </source>
</evidence>
<protein>
    <submittedName>
        <fullName evidence="2">Uncharacterized protein</fullName>
    </submittedName>
</protein>
<feature type="compositionally biased region" description="Basic and acidic residues" evidence="1">
    <location>
        <begin position="68"/>
        <end position="80"/>
    </location>
</feature>
<name>A0A3G3LYN1_9CAUD</name>
<accession>A0A3G3LYN1</accession>
<proteinExistence type="predicted"/>
<gene>
    <name evidence="2" type="primary">19</name>
    <name evidence="2" type="ORF">PBI_CANTARE_19</name>
</gene>
<reference evidence="2 3" key="1">
    <citation type="submission" date="2018-10" db="EMBL/GenBank/DDBJ databases">
        <authorList>
            <person name="Zack K."/>
            <person name="Garlena R.A."/>
            <person name="Russell D.A."/>
            <person name="Pope W.H."/>
            <person name="Jacobs-Sera D."/>
            <person name="Hatfull G.F."/>
        </authorList>
    </citation>
    <scope>NUCLEOTIDE SEQUENCE [LARGE SCALE GENOMIC DNA]</scope>
</reference>
<organism evidence="2 3">
    <name type="scientific">Brevibacterium phage Cantare</name>
    <dbReference type="NCBI Taxonomy" id="2338395"/>
    <lineage>
        <taxon>Viruses</taxon>
        <taxon>Duplodnaviria</taxon>
        <taxon>Heunggongvirae</taxon>
        <taxon>Uroviricota</taxon>
        <taxon>Caudoviricetes</taxon>
        <taxon>Cantarevirus</taxon>
        <taxon>Cantarevirus cantare</taxon>
    </lineage>
</organism>
<evidence type="ECO:0000313" key="2">
    <source>
        <dbReference type="EMBL" id="AYQ99240.1"/>
    </source>
</evidence>
<dbReference type="Proteomes" id="UP000279277">
    <property type="component" value="Segment"/>
</dbReference>
<dbReference type="RefSeq" id="YP_010676594.1">
    <property type="nucleotide sequence ID" value="NC_071014.1"/>
</dbReference>
<dbReference type="KEGG" id="vg:77952956"/>
<feature type="region of interest" description="Disordered" evidence="1">
    <location>
        <begin position="68"/>
        <end position="98"/>
    </location>
</feature>
<feature type="compositionally biased region" description="Polar residues" evidence="1">
    <location>
        <begin position="86"/>
        <end position="98"/>
    </location>
</feature>
<evidence type="ECO:0000313" key="3">
    <source>
        <dbReference type="Proteomes" id="UP000279277"/>
    </source>
</evidence>
<keyword evidence="3" id="KW-1185">Reference proteome</keyword>